<dbReference type="AlphaFoldDB" id="A0AAV4U3Z7"/>
<organism evidence="1 2">
    <name type="scientific">Caerostris extrusa</name>
    <name type="common">Bark spider</name>
    <name type="synonym">Caerostris bankana</name>
    <dbReference type="NCBI Taxonomy" id="172846"/>
    <lineage>
        <taxon>Eukaryota</taxon>
        <taxon>Metazoa</taxon>
        <taxon>Ecdysozoa</taxon>
        <taxon>Arthropoda</taxon>
        <taxon>Chelicerata</taxon>
        <taxon>Arachnida</taxon>
        <taxon>Araneae</taxon>
        <taxon>Araneomorphae</taxon>
        <taxon>Entelegynae</taxon>
        <taxon>Araneoidea</taxon>
        <taxon>Araneidae</taxon>
        <taxon>Caerostris</taxon>
    </lineage>
</organism>
<keyword evidence="2" id="KW-1185">Reference proteome</keyword>
<accession>A0AAV4U3Z7</accession>
<proteinExistence type="predicted"/>
<evidence type="ECO:0000313" key="2">
    <source>
        <dbReference type="Proteomes" id="UP001054945"/>
    </source>
</evidence>
<name>A0AAV4U3Z7_CAEEX</name>
<sequence>KECKEGANSDLAVQLDVFDEQRSTDEGQFSGHQMALI</sequence>
<gene>
    <name evidence="1" type="ORF">CEXT_501361</name>
</gene>
<dbReference type="Proteomes" id="UP001054945">
    <property type="component" value="Unassembled WGS sequence"/>
</dbReference>
<evidence type="ECO:0000313" key="1">
    <source>
        <dbReference type="EMBL" id="GIY52521.1"/>
    </source>
</evidence>
<reference evidence="1 2" key="1">
    <citation type="submission" date="2021-06" db="EMBL/GenBank/DDBJ databases">
        <title>Caerostris extrusa draft genome.</title>
        <authorList>
            <person name="Kono N."/>
            <person name="Arakawa K."/>
        </authorList>
    </citation>
    <scope>NUCLEOTIDE SEQUENCE [LARGE SCALE GENOMIC DNA]</scope>
</reference>
<comment type="caution">
    <text evidence="1">The sequence shown here is derived from an EMBL/GenBank/DDBJ whole genome shotgun (WGS) entry which is preliminary data.</text>
</comment>
<protein>
    <submittedName>
        <fullName evidence="1">Uncharacterized protein</fullName>
    </submittedName>
</protein>
<dbReference type="EMBL" id="BPLR01012251">
    <property type="protein sequence ID" value="GIY52521.1"/>
    <property type="molecule type" value="Genomic_DNA"/>
</dbReference>
<feature type="non-terminal residue" evidence="1">
    <location>
        <position position="1"/>
    </location>
</feature>